<reference evidence="1 2" key="1">
    <citation type="submission" date="2020-04" db="EMBL/GenBank/DDBJ databases">
        <title>Characterization and engineering of Streptomyces griseofuscus DSM40191 as a potential heterologous host for expression of BGCs.</title>
        <authorList>
            <person name="Gren T."/>
            <person name="Whitford C.M."/>
            <person name="Mohite O.S."/>
            <person name="Joergensen T.S."/>
            <person name="Nielsen J.B."/>
            <person name="Lee S.Y."/>
            <person name="Weber T."/>
        </authorList>
    </citation>
    <scope>NUCLEOTIDE SEQUENCE [LARGE SCALE GENOMIC DNA]</scope>
    <source>
        <strain evidence="1 2">DSM 40191</strain>
    </source>
</reference>
<evidence type="ECO:0000313" key="1">
    <source>
        <dbReference type="EMBL" id="QNT93249.1"/>
    </source>
</evidence>
<name>A0A7H1PYW9_9ACTN</name>
<organism evidence="1 2">
    <name type="scientific">Streptomyces griseofuscus</name>
    <dbReference type="NCBI Taxonomy" id="146922"/>
    <lineage>
        <taxon>Bacteria</taxon>
        <taxon>Bacillati</taxon>
        <taxon>Actinomycetota</taxon>
        <taxon>Actinomycetes</taxon>
        <taxon>Kitasatosporales</taxon>
        <taxon>Streptomycetaceae</taxon>
        <taxon>Streptomyces</taxon>
    </lineage>
</organism>
<dbReference type="KEGG" id="sgf:HEP81_02935"/>
<proteinExistence type="predicted"/>
<evidence type="ECO:0000313" key="2">
    <source>
        <dbReference type="Proteomes" id="UP000516422"/>
    </source>
</evidence>
<gene>
    <name evidence="1" type="ORF">HEP81_02935</name>
</gene>
<dbReference type="EMBL" id="CP051006">
    <property type="protein sequence ID" value="QNT93249.1"/>
    <property type="molecule type" value="Genomic_DNA"/>
</dbReference>
<dbReference type="Proteomes" id="UP000516422">
    <property type="component" value="Chromosome"/>
</dbReference>
<dbReference type="AlphaFoldDB" id="A0A7H1PYW9"/>
<sequence>MITDERMASPAPGIPIDNGELLVWAIHAGHRCTGYET</sequence>
<accession>A0A7H1PYW9</accession>
<protein>
    <submittedName>
        <fullName evidence="1">Uncharacterized protein</fullName>
    </submittedName>
</protein>